<comment type="similarity">
    <text evidence="3">Belongs to the peroxiredoxin family. Prx5 subfamily.</text>
</comment>
<evidence type="ECO:0000313" key="6">
    <source>
        <dbReference type="Proteomes" id="UP001595828"/>
    </source>
</evidence>
<comment type="catalytic activity">
    <reaction evidence="3">
        <text>a hydroperoxide + 2 glutathione = an alcohol + glutathione disulfide + H2O</text>
        <dbReference type="Rhea" id="RHEA:62632"/>
        <dbReference type="ChEBI" id="CHEBI:15377"/>
        <dbReference type="ChEBI" id="CHEBI:30879"/>
        <dbReference type="ChEBI" id="CHEBI:35924"/>
        <dbReference type="ChEBI" id="CHEBI:57925"/>
        <dbReference type="ChEBI" id="CHEBI:58297"/>
        <dbReference type="EC" id="1.11.1.27"/>
    </reaction>
</comment>
<dbReference type="Proteomes" id="UP001595828">
    <property type="component" value="Unassembled WGS sequence"/>
</dbReference>
<gene>
    <name evidence="5" type="ORF">ACFO0A_11190</name>
</gene>
<dbReference type="PANTHER" id="PTHR10430">
    <property type="entry name" value="PEROXIREDOXIN"/>
    <property type="match status" value="1"/>
</dbReference>
<dbReference type="EC" id="1.11.1.27" evidence="3"/>
<name>A0ABV8RQH6_9SPHN</name>
<dbReference type="SUPFAM" id="SSF52833">
    <property type="entry name" value="Thioredoxin-like"/>
    <property type="match status" value="1"/>
</dbReference>
<comment type="caution">
    <text evidence="5">The sequence shown here is derived from an EMBL/GenBank/DDBJ whole genome shotgun (WGS) entry which is preliminary data.</text>
</comment>
<dbReference type="InterPro" id="IPR013740">
    <property type="entry name" value="Redoxin"/>
</dbReference>
<dbReference type="InterPro" id="IPR013766">
    <property type="entry name" value="Thioredoxin_domain"/>
</dbReference>
<evidence type="ECO:0000259" key="4">
    <source>
        <dbReference type="PROSITE" id="PS51352"/>
    </source>
</evidence>
<accession>A0ABV8RQH6</accession>
<dbReference type="EMBL" id="JBHSDR010000006">
    <property type="protein sequence ID" value="MFC4295618.1"/>
    <property type="molecule type" value="Genomic_DNA"/>
</dbReference>
<evidence type="ECO:0000256" key="2">
    <source>
        <dbReference type="ARBA" id="ARBA00023002"/>
    </source>
</evidence>
<evidence type="ECO:0000256" key="3">
    <source>
        <dbReference type="RuleBase" id="RU366011"/>
    </source>
</evidence>
<keyword evidence="6" id="KW-1185">Reference proteome</keyword>
<protein>
    <recommendedName>
        <fullName evidence="3">Glutathione-dependent peroxiredoxin</fullName>
        <ecNumber evidence="3">1.11.1.27</ecNumber>
    </recommendedName>
</protein>
<evidence type="ECO:0000256" key="1">
    <source>
        <dbReference type="ARBA" id="ARBA00022559"/>
    </source>
</evidence>
<sequence>MLDRQIPDVTLKTRVRDETVDGPNPFRWQDFNVREEFAGKKIVIFSLPGAFTPTCSNEQCPNYERLYDEFRAAGIDEVYCVSVNDAFVMFQWGKNLGLQKVKLLPDGSGDFTRRMGMLIDKSHLGFGMRSWRYAMLVDDNKVVEWFEEPGINDVGSDSDPYGETAPEKLLEAIRAKAGQHAEAA</sequence>
<dbReference type="Pfam" id="PF08534">
    <property type="entry name" value="Redoxin"/>
    <property type="match status" value="1"/>
</dbReference>
<evidence type="ECO:0000313" key="5">
    <source>
        <dbReference type="EMBL" id="MFC4295618.1"/>
    </source>
</evidence>
<keyword evidence="3" id="KW-0676">Redox-active center</keyword>
<dbReference type="PROSITE" id="PS51352">
    <property type="entry name" value="THIOREDOXIN_2"/>
    <property type="match status" value="1"/>
</dbReference>
<dbReference type="Gene3D" id="3.40.30.10">
    <property type="entry name" value="Glutaredoxin"/>
    <property type="match status" value="1"/>
</dbReference>
<dbReference type="CDD" id="cd03013">
    <property type="entry name" value="PRX5_like"/>
    <property type="match status" value="1"/>
</dbReference>
<keyword evidence="1 3" id="KW-0575">Peroxidase</keyword>
<dbReference type="InterPro" id="IPR036249">
    <property type="entry name" value="Thioredoxin-like_sf"/>
</dbReference>
<dbReference type="PANTHER" id="PTHR10430:SF16">
    <property type="entry name" value="PEROXIREDOXIN-5, MITOCHONDRIAL"/>
    <property type="match status" value="1"/>
</dbReference>
<reference evidence="6" key="1">
    <citation type="journal article" date="2019" name="Int. J. Syst. Evol. Microbiol.">
        <title>The Global Catalogue of Microorganisms (GCM) 10K type strain sequencing project: providing services to taxonomists for standard genome sequencing and annotation.</title>
        <authorList>
            <consortium name="The Broad Institute Genomics Platform"/>
            <consortium name="The Broad Institute Genome Sequencing Center for Infectious Disease"/>
            <person name="Wu L."/>
            <person name="Ma J."/>
        </authorList>
    </citation>
    <scope>NUCLEOTIDE SEQUENCE [LARGE SCALE GENOMIC DNA]</scope>
    <source>
        <strain evidence="6">CGMCC 1.12989</strain>
    </source>
</reference>
<organism evidence="5 6">
    <name type="scientific">Novosphingobium tardum</name>
    <dbReference type="NCBI Taxonomy" id="1538021"/>
    <lineage>
        <taxon>Bacteria</taxon>
        <taxon>Pseudomonadati</taxon>
        <taxon>Pseudomonadota</taxon>
        <taxon>Alphaproteobacteria</taxon>
        <taxon>Sphingomonadales</taxon>
        <taxon>Sphingomonadaceae</taxon>
        <taxon>Novosphingobium</taxon>
    </lineage>
</organism>
<dbReference type="RefSeq" id="WP_379539087.1">
    <property type="nucleotide sequence ID" value="NZ_JBHSDR010000006.1"/>
</dbReference>
<keyword evidence="3" id="KW-0049">Antioxidant</keyword>
<keyword evidence="2 3" id="KW-0560">Oxidoreductase</keyword>
<comment type="function">
    <text evidence="3">Thiol-specific peroxidase that catalyzes the reduction of hydrogen peroxide and organic hydroperoxides to water and alcohols, respectively. Plays a role in cell protection against oxidative stress by detoxifying peroxides.</text>
</comment>
<feature type="domain" description="Thioredoxin" evidence="4">
    <location>
        <begin position="1"/>
        <end position="175"/>
    </location>
</feature>
<proteinExistence type="inferred from homology"/>
<dbReference type="InterPro" id="IPR037944">
    <property type="entry name" value="PRX5-like"/>
</dbReference>